<reference evidence="3" key="1">
    <citation type="journal article" date="2019" name="Int. J. Syst. Evol. Microbiol.">
        <title>The Global Catalogue of Microorganisms (GCM) 10K type strain sequencing project: providing services to taxonomists for standard genome sequencing and annotation.</title>
        <authorList>
            <consortium name="The Broad Institute Genomics Platform"/>
            <consortium name="The Broad Institute Genome Sequencing Center for Infectious Disease"/>
            <person name="Wu L."/>
            <person name="Ma J."/>
        </authorList>
    </citation>
    <scope>NUCLEOTIDE SEQUENCE [LARGE SCALE GENOMIC DNA]</scope>
    <source>
        <strain evidence="3">CCUG 58938</strain>
    </source>
</reference>
<name>A0ABW3KCK0_9BACT</name>
<dbReference type="RefSeq" id="WP_377586258.1">
    <property type="nucleotide sequence ID" value="NZ_JBHTKA010000016.1"/>
</dbReference>
<dbReference type="SUPFAM" id="SSF48452">
    <property type="entry name" value="TPR-like"/>
    <property type="match status" value="1"/>
</dbReference>
<keyword evidence="1" id="KW-0732">Signal</keyword>
<evidence type="ECO:0000313" key="3">
    <source>
        <dbReference type="Proteomes" id="UP001597112"/>
    </source>
</evidence>
<dbReference type="EMBL" id="JBHTKA010000016">
    <property type="protein sequence ID" value="MFD1003494.1"/>
    <property type="molecule type" value="Genomic_DNA"/>
</dbReference>
<dbReference type="PROSITE" id="PS51257">
    <property type="entry name" value="PROKAR_LIPOPROTEIN"/>
    <property type="match status" value="1"/>
</dbReference>
<dbReference type="Proteomes" id="UP001597112">
    <property type="component" value="Unassembled WGS sequence"/>
</dbReference>
<dbReference type="InterPro" id="IPR011990">
    <property type="entry name" value="TPR-like_helical_dom_sf"/>
</dbReference>
<feature type="signal peptide" evidence="1">
    <location>
        <begin position="1"/>
        <end position="18"/>
    </location>
</feature>
<organism evidence="2 3">
    <name type="scientific">Ohtaekwangia kribbensis</name>
    <dbReference type="NCBI Taxonomy" id="688913"/>
    <lineage>
        <taxon>Bacteria</taxon>
        <taxon>Pseudomonadati</taxon>
        <taxon>Bacteroidota</taxon>
        <taxon>Cytophagia</taxon>
        <taxon>Cytophagales</taxon>
        <taxon>Fulvivirgaceae</taxon>
        <taxon>Ohtaekwangia</taxon>
    </lineage>
</organism>
<gene>
    <name evidence="2" type="ORF">ACFQ21_29485</name>
</gene>
<comment type="caution">
    <text evidence="2">The sequence shown here is derived from an EMBL/GenBank/DDBJ whole genome shotgun (WGS) entry which is preliminary data.</text>
</comment>
<keyword evidence="3" id="KW-1185">Reference proteome</keyword>
<keyword evidence="2" id="KW-0449">Lipoprotein</keyword>
<feature type="chain" id="PRO_5046833105" evidence="1">
    <location>
        <begin position="19"/>
        <end position="477"/>
    </location>
</feature>
<sequence length="477" mass="52781">MKKFLKYILSIFSILSVAGCSDYLDVNDNPNEPTTVPLSSLMATTSFTTGENIQAIGGITSYYVQYLASPNPSGSTDTQEPVAYDDAWFRLYHTLGDIADMEKQAIETGATHYDGAAKLLKAIHLLLIVDAWGDVPYTEALFAETVTPAYDEDQDLYSIILTLIDNGIAELEKEETTYALGAQDFIYGDRSGDAQVEAWIKMGYALKARTLLHTSKTSGYDPQDVLTALDNAFDSNADNADITYFDTEFNPWASVARNQESLILDGWISEQLVQTMDGTSYVVADPRMGFMFGDTEDGSFIGVPNGAGRGGADVSGDRSVLERGTYYASDTSPMLIITYAEQKFIEAEAAFDADDKPRAYTAYLDGIRAHMDMVGVDAGDRDDYINDASISVGSDDLTIELIMKEKYIAMFLHPETWADARRYNFQYKDMTIPANLNPDLNGNYARRLMYPDSETGRNVANVPSVTQLDRIWWDVAN</sequence>
<proteinExistence type="predicted"/>
<evidence type="ECO:0000313" key="2">
    <source>
        <dbReference type="EMBL" id="MFD1003494.1"/>
    </source>
</evidence>
<dbReference type="Gene3D" id="1.25.40.390">
    <property type="match status" value="1"/>
</dbReference>
<protein>
    <submittedName>
        <fullName evidence="2">SusD/RagB family nutrient-binding outer membrane lipoprotein</fullName>
    </submittedName>
</protein>
<evidence type="ECO:0000256" key="1">
    <source>
        <dbReference type="SAM" id="SignalP"/>
    </source>
</evidence>
<dbReference type="Pfam" id="PF12771">
    <property type="entry name" value="SusD-like_2"/>
    <property type="match status" value="1"/>
</dbReference>
<accession>A0ABW3KCK0</accession>
<dbReference type="InterPro" id="IPR041662">
    <property type="entry name" value="SusD-like_2"/>
</dbReference>